<dbReference type="Proteomes" id="UP001200034">
    <property type="component" value="Unassembled WGS sequence"/>
</dbReference>
<evidence type="ECO:0000256" key="1">
    <source>
        <dbReference type="SAM" id="MobiDB-lite"/>
    </source>
</evidence>
<name>A0AAD4PFW6_9MUSC</name>
<gene>
    <name evidence="2" type="ORF">KR093_004020</name>
</gene>
<feature type="region of interest" description="Disordered" evidence="1">
    <location>
        <begin position="1"/>
        <end position="78"/>
    </location>
</feature>
<organism evidence="2 3">
    <name type="scientific">Drosophila rubida</name>
    <dbReference type="NCBI Taxonomy" id="30044"/>
    <lineage>
        <taxon>Eukaryota</taxon>
        <taxon>Metazoa</taxon>
        <taxon>Ecdysozoa</taxon>
        <taxon>Arthropoda</taxon>
        <taxon>Hexapoda</taxon>
        <taxon>Insecta</taxon>
        <taxon>Pterygota</taxon>
        <taxon>Neoptera</taxon>
        <taxon>Endopterygota</taxon>
        <taxon>Diptera</taxon>
        <taxon>Brachycera</taxon>
        <taxon>Muscomorpha</taxon>
        <taxon>Ephydroidea</taxon>
        <taxon>Drosophilidae</taxon>
        <taxon>Drosophila</taxon>
    </lineage>
</organism>
<feature type="compositionally biased region" description="Polar residues" evidence="1">
    <location>
        <begin position="9"/>
        <end position="23"/>
    </location>
</feature>
<reference evidence="2" key="1">
    <citation type="journal article" date="2021" name="Mol. Ecol. Resour.">
        <title>Phylogenomic analyses of the genus Drosophila reveals genomic signals of climate adaptation.</title>
        <authorList>
            <person name="Li F."/>
            <person name="Rane R.V."/>
            <person name="Luria V."/>
            <person name="Xiong Z."/>
            <person name="Chen J."/>
            <person name="Li Z."/>
            <person name="Catullo R.A."/>
            <person name="Griffin P.C."/>
            <person name="Schiffer M."/>
            <person name="Pearce S."/>
            <person name="Lee S.F."/>
            <person name="McElroy K."/>
            <person name="Stocker A."/>
            <person name="Shirriffs J."/>
            <person name="Cockerell F."/>
            <person name="Coppin C."/>
            <person name="Sgro C.M."/>
            <person name="Karger A."/>
            <person name="Cain J.W."/>
            <person name="Weber J.A."/>
            <person name="Santpere G."/>
            <person name="Kirschner M.W."/>
            <person name="Hoffmann A.A."/>
            <person name="Oakeshott J.G."/>
            <person name="Zhang G."/>
        </authorList>
    </citation>
    <scope>NUCLEOTIDE SEQUENCE</scope>
    <source>
        <strain evidence="2">BGI-SZ-2011g</strain>
    </source>
</reference>
<protein>
    <submittedName>
        <fullName evidence="2">Uncharacterized protein</fullName>
    </submittedName>
</protein>
<accession>A0AAD4PFW6</accession>
<feature type="compositionally biased region" description="Polar residues" evidence="1">
    <location>
        <begin position="59"/>
        <end position="68"/>
    </location>
</feature>
<proteinExistence type="predicted"/>
<keyword evidence="3" id="KW-1185">Reference proteome</keyword>
<sequence length="312" mass="35040">MSKRVSIATPESGSARASTSSKGRASKVKSPTATPPKSPRASEGSTTDKAPSEPKIESATDQSAVVKSSQDEKTPSDFEPFSDDCERYKEDCCCCHCVAVRCAIKRAEFLRTPEGKKRLEIKRHMQSFFMDINALTCAKQRIDNQLDDSKPSLPSPLDGYPVSITKVQRIDARCLSIEWHIHDLDYVDHYAIYVDGKRLKRVFDPKLNSTILLDVNARTSHKILLKALPRKGQGSDADPVDLLIRDVCCGNMEKLLKGDYFCQCGKQTEMEKIEKDYKKNKCQTLVDFWKPSDFLYTPICSCPGNCDCDCFR</sequence>
<evidence type="ECO:0000313" key="3">
    <source>
        <dbReference type="Proteomes" id="UP001200034"/>
    </source>
</evidence>
<dbReference type="AlphaFoldDB" id="A0AAD4PFW6"/>
<evidence type="ECO:0000313" key="2">
    <source>
        <dbReference type="EMBL" id="KAH8355018.1"/>
    </source>
</evidence>
<dbReference type="EMBL" id="JAJJHW010003889">
    <property type="protein sequence ID" value="KAH8355018.1"/>
    <property type="molecule type" value="Genomic_DNA"/>
</dbReference>
<comment type="caution">
    <text evidence="2">The sequence shown here is derived from an EMBL/GenBank/DDBJ whole genome shotgun (WGS) entry which is preliminary data.</text>
</comment>